<evidence type="ECO:0000259" key="9">
    <source>
        <dbReference type="Pfam" id="PF13515"/>
    </source>
</evidence>
<dbReference type="PANTHER" id="PTHR30509">
    <property type="entry name" value="P-HYDROXYBENZOIC ACID EFFLUX PUMP SUBUNIT-RELATED"/>
    <property type="match status" value="1"/>
</dbReference>
<evidence type="ECO:0000256" key="3">
    <source>
        <dbReference type="ARBA" id="ARBA00022692"/>
    </source>
</evidence>
<feature type="transmembrane region" description="Helical" evidence="8">
    <location>
        <begin position="381"/>
        <end position="409"/>
    </location>
</feature>
<evidence type="ECO:0000313" key="10">
    <source>
        <dbReference type="EMBL" id="GLL14934.1"/>
    </source>
</evidence>
<evidence type="ECO:0000256" key="8">
    <source>
        <dbReference type="SAM" id="Phobius"/>
    </source>
</evidence>
<keyword evidence="2" id="KW-1003">Cell membrane</keyword>
<keyword evidence="11" id="KW-1185">Reference proteome</keyword>
<evidence type="ECO:0000256" key="6">
    <source>
        <dbReference type="ARBA" id="ARBA00043993"/>
    </source>
</evidence>
<reference evidence="10" key="1">
    <citation type="journal article" date="2014" name="Int. J. Syst. Evol. Microbiol.">
        <title>Complete genome sequence of Corynebacterium casei LMG S-19264T (=DSM 44701T), isolated from a smear-ripened cheese.</title>
        <authorList>
            <consortium name="US DOE Joint Genome Institute (JGI-PGF)"/>
            <person name="Walter F."/>
            <person name="Albersmeier A."/>
            <person name="Kalinowski J."/>
            <person name="Ruckert C."/>
        </authorList>
    </citation>
    <scope>NUCLEOTIDE SEQUENCE</scope>
    <source>
        <strain evidence="10">VKM Ac-1069</strain>
    </source>
</reference>
<feature type="domain" description="Integral membrane bound transporter" evidence="9">
    <location>
        <begin position="390"/>
        <end position="513"/>
    </location>
</feature>
<evidence type="ECO:0000256" key="7">
    <source>
        <dbReference type="SAM" id="MobiDB-lite"/>
    </source>
</evidence>
<name>A0A9W6LEB2_9PSEU</name>
<gene>
    <name evidence="10" type="ORF">GCM10017577_60830</name>
</gene>
<dbReference type="Pfam" id="PF13515">
    <property type="entry name" value="FUSC_2"/>
    <property type="match status" value="1"/>
</dbReference>
<feature type="transmembrane region" description="Helical" evidence="8">
    <location>
        <begin position="421"/>
        <end position="443"/>
    </location>
</feature>
<keyword evidence="3 8" id="KW-0812">Transmembrane</keyword>
<feature type="transmembrane region" description="Helical" evidence="8">
    <location>
        <begin position="36"/>
        <end position="54"/>
    </location>
</feature>
<accession>A0A9W6LEB2</accession>
<protein>
    <recommendedName>
        <fullName evidence="9">Integral membrane bound transporter domain-containing protein</fullName>
    </recommendedName>
</protein>
<keyword evidence="4 8" id="KW-1133">Transmembrane helix</keyword>
<evidence type="ECO:0000256" key="1">
    <source>
        <dbReference type="ARBA" id="ARBA00004651"/>
    </source>
</evidence>
<evidence type="ECO:0000256" key="5">
    <source>
        <dbReference type="ARBA" id="ARBA00023136"/>
    </source>
</evidence>
<dbReference type="RefSeq" id="WP_271214944.1">
    <property type="nucleotide sequence ID" value="NZ_BSFQ01000039.1"/>
</dbReference>
<feature type="transmembrane region" description="Helical" evidence="8">
    <location>
        <begin position="12"/>
        <end position="30"/>
    </location>
</feature>
<dbReference type="GO" id="GO:0005886">
    <property type="term" value="C:plasma membrane"/>
    <property type="evidence" value="ECO:0007669"/>
    <property type="project" value="UniProtKB-SubCell"/>
</dbReference>
<dbReference type="PANTHER" id="PTHR30509:SF9">
    <property type="entry name" value="MULTIDRUG RESISTANCE PROTEIN MDTO"/>
    <property type="match status" value="1"/>
</dbReference>
<evidence type="ECO:0000256" key="4">
    <source>
        <dbReference type="ARBA" id="ARBA00022989"/>
    </source>
</evidence>
<feature type="transmembrane region" description="Helical" evidence="8">
    <location>
        <begin position="449"/>
        <end position="468"/>
    </location>
</feature>
<sequence>MRPPAGPALRRSIRVSVPALVGFYGGLYGLGDSTVAIYALFTVIALGALSEVTGSPDRRLRTFLGAAAAAAVLVSLGTLLAVSTWAAAAGMLVVGFVVAYAGTGGPRVVGVANGLQLLYVLPCFPPFQPDTLDQRLLGLVLGTVLLVACDRWLLPASVPTPVPDRMAVLADEVAGFAGALADSLRLPAATAPELARQREVLESAEDLRITRLAREQRPLGPGRRDRSLLATAAAIRAAADRSVALADLLSAPGEPPHPRTADLVAESGHVLHGVARTLRAGRQALPVDVTGLDAVLAAHGAARTPGPATTLRAGLAAVALAEDARLAGLAVSGWSGAPRPAPADTPPMLWFLHAGRAELWGRRLRAHLTPRSVYLQNAVRLALGLAVARVVAGVFDLQHGFWVLLATLSLMRTSASADRSVLVRAFAGTIVGAVLAAGVLLLVGDHRAVYVWLLPVVMIATFAAGPLLGLAAGQAGFTVLVAALFAQLAPPTWHLAEVRLVDVLVGGVIGAVIGAAVWPRGGGGEVRQVAADALRAVADDAEAVAAVLSRSPVTETDEPERLHSTAVLLEHAYAQYRTEPMPHGAAGPDWLAVVLVVHRLDAYDGALRERHPALLTVRSGPADPDADALRAGAADVAGAYRRTADAVAADRVPETLAEECRGRFPPVPAECDSRLLDGWGWLHALCDNLARIRRALAGDTGPPVTSDPPGSTPDAGRSRAASRRPPPD</sequence>
<comment type="subcellular location">
    <subcellularLocation>
        <location evidence="1">Cell membrane</location>
        <topology evidence="1">Multi-pass membrane protein</topology>
    </subcellularLocation>
</comment>
<comment type="caution">
    <text evidence="10">The sequence shown here is derived from an EMBL/GenBank/DDBJ whole genome shotgun (WGS) entry which is preliminary data.</text>
</comment>
<comment type="similarity">
    <text evidence="6">Belongs to the YccS/YhfK family.</text>
</comment>
<reference evidence="10" key="2">
    <citation type="submission" date="2023-01" db="EMBL/GenBank/DDBJ databases">
        <authorList>
            <person name="Sun Q."/>
            <person name="Evtushenko L."/>
        </authorList>
    </citation>
    <scope>NUCLEOTIDE SEQUENCE</scope>
    <source>
        <strain evidence="10">VKM Ac-1069</strain>
    </source>
</reference>
<proteinExistence type="inferred from homology"/>
<dbReference type="Proteomes" id="UP001143463">
    <property type="component" value="Unassembled WGS sequence"/>
</dbReference>
<dbReference type="InterPro" id="IPR049453">
    <property type="entry name" value="Memb_transporter_dom"/>
</dbReference>
<evidence type="ECO:0000256" key="2">
    <source>
        <dbReference type="ARBA" id="ARBA00022475"/>
    </source>
</evidence>
<evidence type="ECO:0000313" key="11">
    <source>
        <dbReference type="Proteomes" id="UP001143463"/>
    </source>
</evidence>
<feature type="region of interest" description="Disordered" evidence="7">
    <location>
        <begin position="698"/>
        <end position="728"/>
    </location>
</feature>
<feature type="transmembrane region" description="Helical" evidence="8">
    <location>
        <begin position="66"/>
        <end position="99"/>
    </location>
</feature>
<dbReference type="AlphaFoldDB" id="A0A9W6LEB2"/>
<organism evidence="10 11">
    <name type="scientific">Pseudonocardia halophobica</name>
    <dbReference type="NCBI Taxonomy" id="29401"/>
    <lineage>
        <taxon>Bacteria</taxon>
        <taxon>Bacillati</taxon>
        <taxon>Actinomycetota</taxon>
        <taxon>Actinomycetes</taxon>
        <taxon>Pseudonocardiales</taxon>
        <taxon>Pseudonocardiaceae</taxon>
        <taxon>Pseudonocardia</taxon>
    </lineage>
</organism>
<keyword evidence="5 8" id="KW-0472">Membrane</keyword>
<dbReference type="EMBL" id="BSFQ01000039">
    <property type="protein sequence ID" value="GLL14934.1"/>
    <property type="molecule type" value="Genomic_DNA"/>
</dbReference>